<evidence type="ECO:0000256" key="1">
    <source>
        <dbReference type="ARBA" id="ARBA00007806"/>
    </source>
</evidence>
<dbReference type="InterPro" id="IPR050985">
    <property type="entry name" value="Alpha-glycosidase_related"/>
</dbReference>
<evidence type="ECO:0000259" key="8">
    <source>
        <dbReference type="Pfam" id="PF13802"/>
    </source>
</evidence>
<dbReference type="SUPFAM" id="SSF51011">
    <property type="entry name" value="Glycosyl hydrolase domain"/>
    <property type="match status" value="1"/>
</dbReference>
<feature type="domain" description="Glycoside hydrolase family 31 TIM barrel" evidence="7">
    <location>
        <begin position="259"/>
        <end position="571"/>
    </location>
</feature>
<dbReference type="NCBIfam" id="NF007940">
    <property type="entry name" value="PRK10658.1"/>
    <property type="match status" value="1"/>
</dbReference>
<dbReference type="Gene3D" id="3.20.20.80">
    <property type="entry name" value="Glycosidases"/>
    <property type="match status" value="1"/>
</dbReference>
<dbReference type="Pfam" id="PF21365">
    <property type="entry name" value="Glyco_hydro_31_3rd"/>
    <property type="match status" value="1"/>
</dbReference>
<dbReference type="GO" id="GO:0005975">
    <property type="term" value="P:carbohydrate metabolic process"/>
    <property type="evidence" value="ECO:0007669"/>
    <property type="project" value="InterPro"/>
</dbReference>
<dbReference type="GO" id="GO:0061634">
    <property type="term" value="F:alpha-D-xyloside xylohydrolase"/>
    <property type="evidence" value="ECO:0007669"/>
    <property type="project" value="UniProtKB-EC"/>
</dbReference>
<dbReference type="EMBL" id="LGCN01000215">
    <property type="protein sequence ID" value="KOT34863.1"/>
    <property type="molecule type" value="Genomic_DNA"/>
</dbReference>
<keyword evidence="11" id="KW-1185">Reference proteome</keyword>
<evidence type="ECO:0000256" key="6">
    <source>
        <dbReference type="RuleBase" id="RU361185"/>
    </source>
</evidence>
<comment type="catalytic activity">
    <reaction evidence="4">
        <text>Hydrolysis of terminal, non-reducing alpha-D-xylose residues with release of alpha-D-xylose.</text>
        <dbReference type="EC" id="3.2.1.177"/>
    </reaction>
</comment>
<dbReference type="SUPFAM" id="SSF117125">
    <property type="entry name" value="Putative glucosidase YicI, C-terminal domain"/>
    <property type="match status" value="1"/>
</dbReference>
<dbReference type="InterPro" id="IPR017853">
    <property type="entry name" value="GH"/>
</dbReference>
<dbReference type="CDD" id="cd06593">
    <property type="entry name" value="GH31_xylosidase_YicI"/>
    <property type="match status" value="1"/>
</dbReference>
<dbReference type="PANTHER" id="PTHR43053:SF4">
    <property type="entry name" value="MYOGENESIS-REGULATING GLYCOSIDASE"/>
    <property type="match status" value="1"/>
</dbReference>
<dbReference type="InterPro" id="IPR048395">
    <property type="entry name" value="Glyco_hydro_31_C"/>
</dbReference>
<dbReference type="SUPFAM" id="SSF51445">
    <property type="entry name" value="(Trans)glycosidases"/>
    <property type="match status" value="1"/>
</dbReference>
<dbReference type="OrthoDB" id="176168at2"/>
<dbReference type="Pfam" id="PF01055">
    <property type="entry name" value="Glyco_hydro_31_2nd"/>
    <property type="match status" value="1"/>
</dbReference>
<keyword evidence="2 6" id="KW-0378">Hydrolase</keyword>
<evidence type="ECO:0000259" key="7">
    <source>
        <dbReference type="Pfam" id="PF01055"/>
    </source>
</evidence>
<dbReference type="FunFam" id="3.20.20.80:FF:000053">
    <property type="entry name" value="Alpha-xylosidase YicI"/>
    <property type="match status" value="1"/>
</dbReference>
<dbReference type="InterPro" id="IPR013780">
    <property type="entry name" value="Glyco_hydro_b"/>
</dbReference>
<name>A0A0M9X7B3_9ACTN</name>
<evidence type="ECO:0000259" key="9">
    <source>
        <dbReference type="Pfam" id="PF21365"/>
    </source>
</evidence>
<evidence type="ECO:0000256" key="4">
    <source>
        <dbReference type="ARBA" id="ARBA00052064"/>
    </source>
</evidence>
<accession>A0A0M9X7B3</accession>
<dbReference type="InterPro" id="IPR011013">
    <property type="entry name" value="Gal_mutarotase_sf_dom"/>
</dbReference>
<gene>
    <name evidence="10" type="ORF">ADK41_25850</name>
</gene>
<dbReference type="RefSeq" id="WP_030834467.1">
    <property type="nucleotide sequence ID" value="NZ_LGCN01000215.1"/>
</dbReference>
<dbReference type="Proteomes" id="UP000037773">
    <property type="component" value="Unassembled WGS sequence"/>
</dbReference>
<dbReference type="SUPFAM" id="SSF74650">
    <property type="entry name" value="Galactose mutarotase-like"/>
    <property type="match status" value="1"/>
</dbReference>
<organism evidence="10 11">
    <name type="scientific">Streptomyces caelestis</name>
    <dbReference type="NCBI Taxonomy" id="36816"/>
    <lineage>
        <taxon>Bacteria</taxon>
        <taxon>Bacillati</taxon>
        <taxon>Actinomycetota</taxon>
        <taxon>Actinomycetes</taxon>
        <taxon>Kitasatosporales</taxon>
        <taxon>Streptomycetaceae</taxon>
        <taxon>Streptomyces</taxon>
    </lineage>
</organism>
<feature type="domain" description="Glycoside hydrolase family 31 N-terminal" evidence="8">
    <location>
        <begin position="55"/>
        <end position="216"/>
    </location>
</feature>
<dbReference type="EC" id="3.2.1.177" evidence="5"/>
<dbReference type="Gene3D" id="2.60.40.1180">
    <property type="entry name" value="Golgi alpha-mannosidase II"/>
    <property type="match status" value="2"/>
</dbReference>
<evidence type="ECO:0000313" key="11">
    <source>
        <dbReference type="Proteomes" id="UP000037773"/>
    </source>
</evidence>
<protein>
    <recommendedName>
        <fullName evidence="5">alpha-D-xyloside xylohydrolase</fullName>
        <ecNumber evidence="5">3.2.1.177</ecNumber>
    </recommendedName>
</protein>
<evidence type="ECO:0000256" key="2">
    <source>
        <dbReference type="ARBA" id="ARBA00022801"/>
    </source>
</evidence>
<dbReference type="Gene3D" id="2.60.40.1760">
    <property type="entry name" value="glycosyl hydrolase (family 31)"/>
    <property type="match status" value="1"/>
</dbReference>
<feature type="domain" description="Glycosyl hydrolase family 31 C-terminal" evidence="9">
    <location>
        <begin position="582"/>
        <end position="667"/>
    </location>
</feature>
<proteinExistence type="inferred from homology"/>
<evidence type="ECO:0000313" key="10">
    <source>
        <dbReference type="EMBL" id="KOT34863.1"/>
    </source>
</evidence>
<comment type="similarity">
    <text evidence="1 6">Belongs to the glycosyl hydrolase 31 family.</text>
</comment>
<dbReference type="CDD" id="cd14752">
    <property type="entry name" value="GH31_N"/>
    <property type="match status" value="1"/>
</dbReference>
<dbReference type="InterPro" id="IPR000322">
    <property type="entry name" value="Glyco_hydro_31_TIM"/>
</dbReference>
<sequence>MKFTDGHWLLRDGVKAFHPAEAYRITSDSDSLTVLAPVRRIERKGDATMGPVVTVRCSSPVPDVIAVEITHLEGVRPRGPEIELHSPETPAVDVSVDDRAAVLTSGSLSVRFTRGDAWRMDFLADGRVLTGSGAKAMAVIEADGHPYVREQLDLGVGQHVYGLGERFGPLVRNGQSVDIWNADGGTSSEQAYKNVPFYLTDAGYGVFVHHSGKVSYEVASEATSRVQFSVAGQSLRYFVVHGPTPKDILRRYTALTGRPARLPAWSYGLWLSTSFVTDYDEGTVSSFIDGMAERNIPLSVFHFDCFWMREYQWCDFAWDERAFPDPPGMLKRLKDRGLKICLWINPYISQHSPLFAEGRENGYLLRRPNGDVWQWDLWQPGLAIVDFTNPAACSWFAEKLDALLDMGVDCFKTDFGERIPLDVVYFDGSDPERMHNHYAHLYNQVVFDLLERRRGRGEAVLFARAASAGTQSFPVHWSGDGEATFEGMAQSLRGGLSLGLSGFGYWSHDIGGFIGLPDAAVFKRWIAFGLLSSHSRLHGGGSYRVPWAFDEESVDVLRDFSRLKMRLMPYLGRIAEEAHTEGLPMMRPMILEFPDDPSCAYLDTQYMLGDSLLVAPVFSADGHVRYYVPEGRWTSLLSGQSITGPRWVDEQHGFDSLPLLVRPGTVLPTGAVEDRPDYDHAAGVVLRVYSLPETTRVKTRIVAPGGELSAAFTVERAGGRLHVTADRPIADWAVLLVGESVPSSIEGATPEHVAEGVLLRALPNALTITVDG</sequence>
<dbReference type="AlphaFoldDB" id="A0A0M9X7B3"/>
<keyword evidence="3 6" id="KW-0326">Glycosidase</keyword>
<dbReference type="GO" id="GO:0030246">
    <property type="term" value="F:carbohydrate binding"/>
    <property type="evidence" value="ECO:0007669"/>
    <property type="project" value="InterPro"/>
</dbReference>
<evidence type="ECO:0000256" key="3">
    <source>
        <dbReference type="ARBA" id="ARBA00023295"/>
    </source>
</evidence>
<dbReference type="PANTHER" id="PTHR43053">
    <property type="entry name" value="GLYCOSIDASE FAMILY 31"/>
    <property type="match status" value="1"/>
</dbReference>
<comment type="caution">
    <text evidence="10">The sequence shown here is derived from an EMBL/GenBank/DDBJ whole genome shotgun (WGS) entry which is preliminary data.</text>
</comment>
<dbReference type="InterPro" id="IPR025887">
    <property type="entry name" value="Glyco_hydro_31_N_dom"/>
</dbReference>
<evidence type="ECO:0000256" key="5">
    <source>
        <dbReference type="ARBA" id="ARBA00066962"/>
    </source>
</evidence>
<reference evidence="10 11" key="1">
    <citation type="submission" date="2015-07" db="EMBL/GenBank/DDBJ databases">
        <authorList>
            <person name="Noorani M."/>
        </authorList>
    </citation>
    <scope>NUCLEOTIDE SEQUENCE [LARGE SCALE GENOMIC DNA]</scope>
    <source>
        <strain evidence="10 11">NRRL B-24567</strain>
    </source>
</reference>
<dbReference type="PATRIC" id="fig|36816.3.peg.5590"/>
<dbReference type="Pfam" id="PF13802">
    <property type="entry name" value="Gal_mutarotas_2"/>
    <property type="match status" value="1"/>
</dbReference>